<protein>
    <submittedName>
        <fullName evidence="1">Uncharacterized protein</fullName>
    </submittedName>
</protein>
<sequence>MMAAVFREEELSVLPSLAILGFTQSVCSLSVVRWSTYEVRFSLYDVRFMSLLGCTYAALPNI</sequence>
<reference evidence="1" key="1">
    <citation type="journal article" date="2015" name="Genome Biol. Evol.">
        <title>Organellar Genomes of White Spruce (Picea glauca): Assembly and Annotation.</title>
        <authorList>
            <person name="Jackman S.D."/>
            <person name="Warren R.L."/>
            <person name="Gibb E.A."/>
            <person name="Vandervalk B.P."/>
            <person name="Mohamadi H."/>
            <person name="Chu J."/>
            <person name="Raymond A."/>
            <person name="Pleasance S."/>
            <person name="Coope R."/>
            <person name="Wildung M.R."/>
            <person name="Ritland C.E."/>
            <person name="Bousquet J."/>
            <person name="Jones S.J."/>
            <person name="Bohlmann J."/>
            <person name="Birol I."/>
        </authorList>
    </citation>
    <scope>NUCLEOTIDE SEQUENCE [LARGE SCALE GENOMIC DNA]</scope>
    <source>
        <tissue evidence="1">Flushing bud</tissue>
    </source>
</reference>
<evidence type="ECO:0000313" key="1">
    <source>
        <dbReference type="EMBL" id="KUM45827.1"/>
    </source>
</evidence>
<dbReference type="EMBL" id="LKAM01000015">
    <property type="protein sequence ID" value="KUM45827.1"/>
    <property type="molecule type" value="Genomic_DNA"/>
</dbReference>
<accession>A0A101LUY7</accession>
<proteinExistence type="predicted"/>
<keyword evidence="1" id="KW-0496">Mitochondrion</keyword>
<comment type="caution">
    <text evidence="1">The sequence shown here is derived from an EMBL/GenBank/DDBJ whole genome shotgun (WGS) entry which is preliminary data.</text>
</comment>
<geneLocation type="mitochondrion" evidence="1"/>
<organism evidence="1">
    <name type="scientific">Picea glauca</name>
    <name type="common">White spruce</name>
    <name type="synonym">Pinus glauca</name>
    <dbReference type="NCBI Taxonomy" id="3330"/>
    <lineage>
        <taxon>Eukaryota</taxon>
        <taxon>Viridiplantae</taxon>
        <taxon>Streptophyta</taxon>
        <taxon>Embryophyta</taxon>
        <taxon>Tracheophyta</taxon>
        <taxon>Spermatophyta</taxon>
        <taxon>Pinopsida</taxon>
        <taxon>Pinidae</taxon>
        <taxon>Conifers I</taxon>
        <taxon>Pinales</taxon>
        <taxon>Pinaceae</taxon>
        <taxon>Picea</taxon>
    </lineage>
</organism>
<dbReference type="AlphaFoldDB" id="A0A101LUY7"/>
<gene>
    <name evidence="1" type="ORF">ABT39_MTgene2181</name>
</gene>
<name>A0A101LUY7_PICGL</name>